<dbReference type="OrthoDB" id="1451279at2"/>
<dbReference type="AlphaFoldDB" id="A0A3P3WB53"/>
<dbReference type="Proteomes" id="UP000275719">
    <property type="component" value="Unassembled WGS sequence"/>
</dbReference>
<organism evidence="1 2">
    <name type="scientific">Paenimyroides tangerinum</name>
    <dbReference type="NCBI Taxonomy" id="2488728"/>
    <lineage>
        <taxon>Bacteria</taxon>
        <taxon>Pseudomonadati</taxon>
        <taxon>Bacteroidota</taxon>
        <taxon>Flavobacteriia</taxon>
        <taxon>Flavobacteriales</taxon>
        <taxon>Flavobacteriaceae</taxon>
        <taxon>Paenimyroides</taxon>
    </lineage>
</organism>
<gene>
    <name evidence="1" type="ORF">EG240_10730</name>
</gene>
<reference evidence="1 2" key="1">
    <citation type="submission" date="2018-11" db="EMBL/GenBank/DDBJ databases">
        <title>Flavobacterium sp. nov., YIM 102701-2 draft genome.</title>
        <authorList>
            <person name="Li G."/>
            <person name="Jiang Y."/>
        </authorList>
    </citation>
    <scope>NUCLEOTIDE SEQUENCE [LARGE SCALE GENOMIC DNA]</scope>
    <source>
        <strain evidence="1 2">YIM 102701-2</strain>
    </source>
</reference>
<dbReference type="RefSeq" id="WP_125019397.1">
    <property type="nucleotide sequence ID" value="NZ_RQVQ01000022.1"/>
</dbReference>
<comment type="caution">
    <text evidence="1">The sequence shown here is derived from an EMBL/GenBank/DDBJ whole genome shotgun (WGS) entry which is preliminary data.</text>
</comment>
<evidence type="ECO:0000313" key="2">
    <source>
        <dbReference type="Proteomes" id="UP000275719"/>
    </source>
</evidence>
<accession>A0A3P3WB53</accession>
<protein>
    <submittedName>
        <fullName evidence="1">Uncharacterized protein</fullName>
    </submittedName>
</protein>
<keyword evidence="2" id="KW-1185">Reference proteome</keyword>
<proteinExistence type="predicted"/>
<sequence length="199" mass="23239">MKSKLYITIFLISLSHFAFGQDGIFWSFEVKFKVDITDIKDQKQSKLLDFEILYEDSYYALASYNGSKLKFDTSKNEYTITIGYGSIGGQSDIHYVQCPEIYLKVNLEHDLRNNEKRKFFKLVPVYFENAKGSFQKYDLGTIALSEFLNGYIAGGKLKISSPYEIIEVKADKSVHKRRKDEYELRRMNKLVKLELQDEN</sequence>
<evidence type="ECO:0000313" key="1">
    <source>
        <dbReference type="EMBL" id="RRJ89863.1"/>
    </source>
</evidence>
<dbReference type="EMBL" id="RQVQ01000022">
    <property type="protein sequence ID" value="RRJ89863.1"/>
    <property type="molecule type" value="Genomic_DNA"/>
</dbReference>
<name>A0A3P3WB53_9FLAO</name>